<name>A0A1I3DJP2_9FLAO</name>
<sequence length="478" mass="54350">MSFNKSLFFILFSLSASGQENLTFSNDLFSGINSAPFSPTQPFFNENSWDVNLFSESINVENDYAYISNKSFLSLRNGSIQTADIRNNVRGSNTAGVLDFYNKDLGNFYFNSDILGPSFSLKQNIKGKVFQLGIYSRLRTQGSALKVDNYFRFGNQGLQDPDFYDLKPFDMKVVNWGEIGFNMATELFPYAAQKWVVGANFKYEIGLDAVDVKSFDVVKLKQTFVEENGAQKQTISAENYNLETNFATNYNFDSRRYELKQNGKGFGLDLGISMLDKDENADNYNFKASFSVLDLGKINFKGQKNVFKGNNFVIVNNPDLDNSEFISPQQYLEFLSNLVYGDKNVSLQGTDFTVGLPTSLHLNLSKNITGNQYLNFDIIQRSPVFENSLKRSNVFTSSYTVQKNFVGYGGSVSLYEYKKLQFGGYLRLGPLILGSSNFFPLIFKQKKLNSGDFFIGLKIYPFWDNEFKRHRRADCNCE</sequence>
<gene>
    <name evidence="1" type="ORF">SAMN05443292_0499</name>
</gene>
<dbReference type="STRING" id="1125876.SAMN05443292_0499"/>
<dbReference type="OrthoDB" id="9805336at2"/>
<evidence type="ECO:0000313" key="2">
    <source>
        <dbReference type="Proteomes" id="UP000198931"/>
    </source>
</evidence>
<dbReference type="EMBL" id="FOQT01000001">
    <property type="protein sequence ID" value="SFH86711.1"/>
    <property type="molecule type" value="Genomic_DNA"/>
</dbReference>
<dbReference type="Proteomes" id="UP000198931">
    <property type="component" value="Unassembled WGS sequence"/>
</dbReference>
<keyword evidence="2" id="KW-1185">Reference proteome</keyword>
<protein>
    <recommendedName>
        <fullName evidence="3">DUF5723 domain-containing protein</fullName>
    </recommendedName>
</protein>
<organism evidence="1 2">
    <name type="scientific">Halpernia frigidisoli</name>
    <dbReference type="NCBI Taxonomy" id="1125876"/>
    <lineage>
        <taxon>Bacteria</taxon>
        <taxon>Pseudomonadati</taxon>
        <taxon>Bacteroidota</taxon>
        <taxon>Flavobacteriia</taxon>
        <taxon>Flavobacteriales</taxon>
        <taxon>Weeksellaceae</taxon>
        <taxon>Chryseobacterium group</taxon>
        <taxon>Halpernia</taxon>
    </lineage>
</organism>
<evidence type="ECO:0000313" key="1">
    <source>
        <dbReference type="EMBL" id="SFH86711.1"/>
    </source>
</evidence>
<evidence type="ECO:0008006" key="3">
    <source>
        <dbReference type="Google" id="ProtNLM"/>
    </source>
</evidence>
<reference evidence="1 2" key="1">
    <citation type="submission" date="2016-10" db="EMBL/GenBank/DDBJ databases">
        <authorList>
            <person name="de Groot N.N."/>
        </authorList>
    </citation>
    <scope>NUCLEOTIDE SEQUENCE [LARGE SCALE GENOMIC DNA]</scope>
    <source>
        <strain evidence="1 2">DSM 26000</strain>
    </source>
</reference>
<dbReference type="AlphaFoldDB" id="A0A1I3DJP2"/>
<dbReference type="RefSeq" id="WP_143093334.1">
    <property type="nucleotide sequence ID" value="NZ_FOQT01000001.1"/>
</dbReference>
<accession>A0A1I3DJP2</accession>
<proteinExistence type="predicted"/>